<dbReference type="GO" id="GO:0008422">
    <property type="term" value="F:beta-glucosidase activity"/>
    <property type="evidence" value="ECO:0007669"/>
    <property type="project" value="UniProtKB-ARBA"/>
</dbReference>
<feature type="compositionally biased region" description="Polar residues" evidence="3">
    <location>
        <begin position="1"/>
        <end position="28"/>
    </location>
</feature>
<evidence type="ECO:0000256" key="2">
    <source>
        <dbReference type="ARBA" id="ARBA00022801"/>
    </source>
</evidence>
<feature type="domain" description="Fibronectin type III-like" evidence="4">
    <location>
        <begin position="675"/>
        <end position="744"/>
    </location>
</feature>
<dbReference type="InterPro" id="IPR001764">
    <property type="entry name" value="Glyco_hydro_3_N"/>
</dbReference>
<protein>
    <submittedName>
        <fullName evidence="5">Glycoside hydrolase family 3 C-terminal domain-containing protein</fullName>
    </submittedName>
</protein>
<gene>
    <name evidence="5" type="ORF">JIN87_26315</name>
</gene>
<dbReference type="Gene3D" id="3.20.20.300">
    <property type="entry name" value="Glycoside hydrolase, family 3, N-terminal domain"/>
    <property type="match status" value="1"/>
</dbReference>
<dbReference type="Pfam" id="PF14310">
    <property type="entry name" value="Fn3-like"/>
    <property type="match status" value="1"/>
</dbReference>
<name>A0A934S7Q7_9BACT</name>
<dbReference type="InterPro" id="IPR017853">
    <property type="entry name" value="GH"/>
</dbReference>
<comment type="similarity">
    <text evidence="1">Belongs to the glycosyl hydrolase 3 family.</text>
</comment>
<dbReference type="EMBL" id="JAENIL010000088">
    <property type="protein sequence ID" value="MBK1880428.1"/>
    <property type="molecule type" value="Genomic_DNA"/>
</dbReference>
<reference evidence="5" key="1">
    <citation type="submission" date="2021-01" db="EMBL/GenBank/DDBJ databases">
        <title>Modified the classification status of verrucomicrobia.</title>
        <authorList>
            <person name="Feng X."/>
        </authorList>
    </citation>
    <scope>NUCLEOTIDE SEQUENCE</scope>
    <source>
        <strain evidence="5">KCTC 13126</strain>
    </source>
</reference>
<dbReference type="PRINTS" id="PR00133">
    <property type="entry name" value="GLHYDRLASE3"/>
</dbReference>
<organism evidence="5 6">
    <name type="scientific">Pelagicoccus mobilis</name>
    <dbReference type="NCBI Taxonomy" id="415221"/>
    <lineage>
        <taxon>Bacteria</taxon>
        <taxon>Pseudomonadati</taxon>
        <taxon>Verrucomicrobiota</taxon>
        <taxon>Opitutia</taxon>
        <taxon>Puniceicoccales</taxon>
        <taxon>Pelagicoccaceae</taxon>
        <taxon>Pelagicoccus</taxon>
    </lineage>
</organism>
<evidence type="ECO:0000259" key="4">
    <source>
        <dbReference type="SMART" id="SM01217"/>
    </source>
</evidence>
<comment type="caution">
    <text evidence="5">The sequence shown here is derived from an EMBL/GenBank/DDBJ whole genome shotgun (WGS) entry which is preliminary data.</text>
</comment>
<dbReference type="SUPFAM" id="SSF51445">
    <property type="entry name" value="(Trans)glycosidases"/>
    <property type="match status" value="1"/>
</dbReference>
<evidence type="ECO:0000256" key="1">
    <source>
        <dbReference type="ARBA" id="ARBA00005336"/>
    </source>
</evidence>
<dbReference type="FunFam" id="2.60.40.10:FF:000495">
    <property type="entry name" value="Periplasmic beta-glucosidase"/>
    <property type="match status" value="1"/>
</dbReference>
<dbReference type="Pfam" id="PF01915">
    <property type="entry name" value="Glyco_hydro_3_C"/>
    <property type="match status" value="1"/>
</dbReference>
<dbReference type="RefSeq" id="WP_200359379.1">
    <property type="nucleotide sequence ID" value="NZ_JAENIL010000088.1"/>
</dbReference>
<dbReference type="Gene3D" id="2.60.40.10">
    <property type="entry name" value="Immunoglobulins"/>
    <property type="match status" value="1"/>
</dbReference>
<dbReference type="InterPro" id="IPR013783">
    <property type="entry name" value="Ig-like_fold"/>
</dbReference>
<dbReference type="Proteomes" id="UP000617628">
    <property type="component" value="Unassembled WGS sequence"/>
</dbReference>
<dbReference type="Pfam" id="PF00933">
    <property type="entry name" value="Glyco_hydro_3"/>
    <property type="match status" value="1"/>
</dbReference>
<dbReference type="PANTHER" id="PTHR42715">
    <property type="entry name" value="BETA-GLUCOSIDASE"/>
    <property type="match status" value="1"/>
</dbReference>
<accession>A0A934S7Q7</accession>
<evidence type="ECO:0000256" key="3">
    <source>
        <dbReference type="SAM" id="MobiDB-lite"/>
    </source>
</evidence>
<keyword evidence="6" id="KW-1185">Reference proteome</keyword>
<dbReference type="InterPro" id="IPR036881">
    <property type="entry name" value="Glyco_hydro_3_C_sf"/>
</dbReference>
<feature type="region of interest" description="Disordered" evidence="3">
    <location>
        <begin position="1"/>
        <end position="29"/>
    </location>
</feature>
<dbReference type="SUPFAM" id="SSF52279">
    <property type="entry name" value="Beta-D-glucan exohydrolase, C-terminal domain"/>
    <property type="match status" value="1"/>
</dbReference>
<dbReference type="PANTHER" id="PTHR42715:SF10">
    <property type="entry name" value="BETA-GLUCOSIDASE"/>
    <property type="match status" value="1"/>
</dbReference>
<proteinExistence type="inferred from homology"/>
<dbReference type="InterPro" id="IPR026891">
    <property type="entry name" value="Fn3-like"/>
</dbReference>
<evidence type="ECO:0000313" key="5">
    <source>
        <dbReference type="EMBL" id="MBK1880428.1"/>
    </source>
</evidence>
<dbReference type="InterPro" id="IPR050288">
    <property type="entry name" value="Cellulose_deg_GH3"/>
</dbReference>
<keyword evidence="2 5" id="KW-0378">Hydrolase</keyword>
<dbReference type="Gene3D" id="3.40.50.1700">
    <property type="entry name" value="Glycoside hydrolase family 3 C-terminal domain"/>
    <property type="match status" value="1"/>
</dbReference>
<dbReference type="AlphaFoldDB" id="A0A934S7Q7"/>
<dbReference type="GO" id="GO:0005975">
    <property type="term" value="P:carbohydrate metabolic process"/>
    <property type="evidence" value="ECO:0007669"/>
    <property type="project" value="InterPro"/>
</dbReference>
<dbReference type="InterPro" id="IPR036962">
    <property type="entry name" value="Glyco_hydro_3_N_sf"/>
</dbReference>
<dbReference type="SMART" id="SM01217">
    <property type="entry name" value="Fn3_like"/>
    <property type="match status" value="1"/>
</dbReference>
<evidence type="ECO:0000313" key="6">
    <source>
        <dbReference type="Proteomes" id="UP000617628"/>
    </source>
</evidence>
<dbReference type="InterPro" id="IPR002772">
    <property type="entry name" value="Glyco_hydro_3_C"/>
</dbReference>
<sequence length="796" mass="87961">MSKISEQPDTLANSKQNVDTSSSESYSNPKLPLERRVELLLAQMTLEEKAGQLTSTCPVNQMMYDHYTDEEAIENSKKLIDKGIGQIGVAVRHSNAVMSPKVANAIQKYALEESRLGIPVLIQDECVHGCKANGSTMFPQSISMAASWNTELMERVVEVIAKETKARGLNQCFSPTLNLARDVRCGRVEETYGEDPHLLSRMGVAFVKTLQEHGVAASPKHLVANFVGDGGRDSHGIHLSERILREIYFPAYKAAVEEAGAMSIMIAHNALDGIPCGSNKWLMDTVLRKEWGFDGFVVPDNSDVQKTHSMHYQTDGFEASAQICIEAGLDTDMSWPPPDVKLCYIDYLPNLVRSGKMEQEVLDESTARVLRIKFRLGLFENPYVDESIAPEITQSPGHRKMALESALQGTVLLKNEQILPLSGKEKKIAVMGPSAAKTRLGGYTSANPNSVTPVDGLMARAPEGTEIVHLEGCQLVIEDRSEFEAAVKLAAESDLVVLCMGNSSDKVIGQPETTEGERHDRCNLDLPGVQEDFILEIAKVNPNVIVALQNGSAITMSRWLGEVKGVVEQWYAGAECGTALASVLWGDHNPAGRLPITFPTSVGQVPLYYNPRPHCRVSDYMDHRGKLELFEFGYGLSYTTFEYSDLKVSSTGTGKDLSVKAAFTVANTGDRDGDEVVQLYLRDCVSRITRPIKELKAFDRISVNKGESQRVELELGWKDFTYLNEAMSEELEPGEFHLLIGASSMDIRLDQVIWIDEADDLLSVELRDELTFPMDKLYAPSATVTWDVAPKKEEEK</sequence>